<evidence type="ECO:0000256" key="2">
    <source>
        <dbReference type="ARBA" id="ARBA00022448"/>
    </source>
</evidence>
<evidence type="ECO:0000256" key="7">
    <source>
        <dbReference type="ARBA" id="ARBA00023136"/>
    </source>
</evidence>
<keyword evidence="3 10" id="KW-1134">Transmembrane beta strand</keyword>
<keyword evidence="4 10" id="KW-0812">Transmembrane</keyword>
<evidence type="ECO:0000256" key="3">
    <source>
        <dbReference type="ARBA" id="ARBA00022452"/>
    </source>
</evidence>
<dbReference type="InterPro" id="IPR036942">
    <property type="entry name" value="Beta-barrel_TonB_sf"/>
</dbReference>
<keyword evidence="5 12" id="KW-0732">Signal</keyword>
<dbReference type="Pfam" id="PF00593">
    <property type="entry name" value="TonB_dep_Rec_b-barrel"/>
    <property type="match status" value="1"/>
</dbReference>
<dbReference type="Gene3D" id="2.60.40.1120">
    <property type="entry name" value="Carboxypeptidase-like, regulatory domain"/>
    <property type="match status" value="1"/>
</dbReference>
<keyword evidence="9 10" id="KW-0998">Cell outer membrane</keyword>
<keyword evidence="8 15" id="KW-0675">Receptor</keyword>
<keyword evidence="16" id="KW-1185">Reference proteome</keyword>
<dbReference type="InterPro" id="IPR000531">
    <property type="entry name" value="Beta-barrel_TonB"/>
</dbReference>
<sequence length="796" mass="86920">MKKLLTLVMLLQAIVAFANNGVVKGSFSGTVTDAATGKPIVGATVYINDAKVGTNTNANGNFLIDNITEGNHLIEFSHIGYNTLAQNIFIKGDTKLNISLSAAVVENNAVIVTGVSRASQLKKVPFQVAVMRKEELQQTTSTNIIDAITRKAGVSAIATGPAISKPVIRGLGYNRVLTMNDGVRQEGQQWGDEHGIEIDEASVSKIEILKGPASLVYGSDAMAGVVNIITNVPVALNTLKANVGSNYQTNNRLRSLYGNVAGNKNGFSWNVYGTTREAADYKNKYDGYVFNSKFKEQNAGGYVGYNGNWGYSHLIVSNFSLTPGLVEGERNDQGKFIKPLPGGNEGEATDADFKSTIAQVPFQQIQHFKIATDNSFKIGDNKLTLNVGYQRNQREEFGNPDDLKEKALYFDLKTTTYAAQFHLKEKGGWKPSIGINGMNQTNTNRGIEQLIPNYRLNDMGVFVFTEKDFDKLTLSGGARFDNRNIDVANLLDETGSIKGNSFKKDFNNFSGSAGLAYQASKKVNIKFNVARAFRAPSIPELASNGAHEGTIRYEYGDASLKSETSTQFDAAVDFNTQHVSFNVAGYINAFNNFIFYRKLSANDGTDSLVNVDGNDLTAFKFDQRKASLAGIEATLDFHPHPIDWLHFQNTFSYVAGRLREAEAGSKNLPFIPAPRLLTELRGDFKKVGKGLSNLYVKVELDNTFKQNNPFTAFNTETATNGYTLLNAGVGTDVVNKKGTTLCTVNFSANNLGDVAYQNHLSRLKYAAENVVTGRTGVFNMGRNFSVKVNVPLSMKL</sequence>
<name>A0ABV8QVH1_9BACT</name>
<evidence type="ECO:0000313" key="16">
    <source>
        <dbReference type="Proteomes" id="UP001595907"/>
    </source>
</evidence>
<accession>A0ABV8QVH1</accession>
<dbReference type="InterPro" id="IPR008969">
    <property type="entry name" value="CarboxyPept-like_regulatory"/>
</dbReference>
<reference evidence="16" key="1">
    <citation type="journal article" date="2019" name="Int. J. Syst. Evol. Microbiol.">
        <title>The Global Catalogue of Microorganisms (GCM) 10K type strain sequencing project: providing services to taxonomists for standard genome sequencing and annotation.</title>
        <authorList>
            <consortium name="The Broad Institute Genomics Platform"/>
            <consortium name="The Broad Institute Genome Sequencing Center for Infectious Disease"/>
            <person name="Wu L."/>
            <person name="Ma J."/>
        </authorList>
    </citation>
    <scope>NUCLEOTIDE SEQUENCE [LARGE SCALE GENOMIC DNA]</scope>
    <source>
        <strain evidence="16">CECT 8289</strain>
    </source>
</reference>
<keyword evidence="2 10" id="KW-0813">Transport</keyword>
<proteinExistence type="inferred from homology"/>
<feature type="chain" id="PRO_5045534669" evidence="12">
    <location>
        <begin position="19"/>
        <end position="796"/>
    </location>
</feature>
<evidence type="ECO:0000259" key="14">
    <source>
        <dbReference type="Pfam" id="PF07715"/>
    </source>
</evidence>
<dbReference type="SUPFAM" id="SSF56935">
    <property type="entry name" value="Porins"/>
    <property type="match status" value="1"/>
</dbReference>
<evidence type="ECO:0000256" key="4">
    <source>
        <dbReference type="ARBA" id="ARBA00022692"/>
    </source>
</evidence>
<gene>
    <name evidence="15" type="ORF">ACFOWM_10790</name>
</gene>
<evidence type="ECO:0000256" key="12">
    <source>
        <dbReference type="SAM" id="SignalP"/>
    </source>
</evidence>
<comment type="similarity">
    <text evidence="10 11">Belongs to the TonB-dependent receptor family.</text>
</comment>
<evidence type="ECO:0000256" key="10">
    <source>
        <dbReference type="PROSITE-ProRule" id="PRU01360"/>
    </source>
</evidence>
<dbReference type="Pfam" id="PF07715">
    <property type="entry name" value="Plug"/>
    <property type="match status" value="1"/>
</dbReference>
<comment type="caution">
    <text evidence="15">The sequence shown here is derived from an EMBL/GenBank/DDBJ whole genome shotgun (WGS) entry which is preliminary data.</text>
</comment>
<dbReference type="PANTHER" id="PTHR30069:SF29">
    <property type="entry name" value="HEMOGLOBIN AND HEMOGLOBIN-HAPTOGLOBIN-BINDING PROTEIN 1-RELATED"/>
    <property type="match status" value="1"/>
</dbReference>
<protein>
    <submittedName>
        <fullName evidence="15">TonB-dependent receptor</fullName>
    </submittedName>
</protein>
<feature type="domain" description="TonB-dependent receptor plug" evidence="14">
    <location>
        <begin position="121"/>
        <end position="225"/>
    </location>
</feature>
<dbReference type="InterPro" id="IPR012910">
    <property type="entry name" value="Plug_dom"/>
</dbReference>
<feature type="signal peptide" evidence="12">
    <location>
        <begin position="1"/>
        <end position="18"/>
    </location>
</feature>
<evidence type="ECO:0000256" key="8">
    <source>
        <dbReference type="ARBA" id="ARBA00023170"/>
    </source>
</evidence>
<keyword evidence="6 11" id="KW-0798">TonB box</keyword>
<dbReference type="InterPro" id="IPR039426">
    <property type="entry name" value="TonB-dep_rcpt-like"/>
</dbReference>
<keyword evidence="7 10" id="KW-0472">Membrane</keyword>
<dbReference type="Pfam" id="PF13715">
    <property type="entry name" value="CarbopepD_reg_2"/>
    <property type="match status" value="1"/>
</dbReference>
<evidence type="ECO:0000256" key="9">
    <source>
        <dbReference type="ARBA" id="ARBA00023237"/>
    </source>
</evidence>
<evidence type="ECO:0000256" key="6">
    <source>
        <dbReference type="ARBA" id="ARBA00023077"/>
    </source>
</evidence>
<evidence type="ECO:0000256" key="1">
    <source>
        <dbReference type="ARBA" id="ARBA00004571"/>
    </source>
</evidence>
<evidence type="ECO:0000256" key="5">
    <source>
        <dbReference type="ARBA" id="ARBA00022729"/>
    </source>
</evidence>
<dbReference type="PROSITE" id="PS52016">
    <property type="entry name" value="TONB_DEPENDENT_REC_3"/>
    <property type="match status" value="1"/>
</dbReference>
<evidence type="ECO:0000313" key="15">
    <source>
        <dbReference type="EMBL" id="MFC4263368.1"/>
    </source>
</evidence>
<feature type="domain" description="TonB-dependent receptor-like beta-barrel" evidence="13">
    <location>
        <begin position="249"/>
        <end position="751"/>
    </location>
</feature>
<dbReference type="PANTHER" id="PTHR30069">
    <property type="entry name" value="TONB-DEPENDENT OUTER MEMBRANE RECEPTOR"/>
    <property type="match status" value="1"/>
</dbReference>
<dbReference type="Gene3D" id="2.40.170.20">
    <property type="entry name" value="TonB-dependent receptor, beta-barrel domain"/>
    <property type="match status" value="1"/>
</dbReference>
<evidence type="ECO:0000259" key="13">
    <source>
        <dbReference type="Pfam" id="PF00593"/>
    </source>
</evidence>
<dbReference type="Gene3D" id="2.170.130.10">
    <property type="entry name" value="TonB-dependent receptor, plug domain"/>
    <property type="match status" value="1"/>
</dbReference>
<comment type="subcellular location">
    <subcellularLocation>
        <location evidence="1 10">Cell outer membrane</location>
        <topology evidence="1 10">Multi-pass membrane protein</topology>
    </subcellularLocation>
</comment>
<dbReference type="Proteomes" id="UP001595907">
    <property type="component" value="Unassembled WGS sequence"/>
</dbReference>
<dbReference type="RefSeq" id="WP_379709828.1">
    <property type="nucleotide sequence ID" value="NZ_JBHSCZ010000002.1"/>
</dbReference>
<dbReference type="SUPFAM" id="SSF49464">
    <property type="entry name" value="Carboxypeptidase regulatory domain-like"/>
    <property type="match status" value="1"/>
</dbReference>
<dbReference type="EMBL" id="JBHSCZ010000002">
    <property type="protein sequence ID" value="MFC4263368.1"/>
    <property type="molecule type" value="Genomic_DNA"/>
</dbReference>
<dbReference type="InterPro" id="IPR037066">
    <property type="entry name" value="Plug_dom_sf"/>
</dbReference>
<evidence type="ECO:0000256" key="11">
    <source>
        <dbReference type="RuleBase" id="RU003357"/>
    </source>
</evidence>
<organism evidence="15 16">
    <name type="scientific">Ferruginibacter yonginensis</name>
    <dbReference type="NCBI Taxonomy" id="1310416"/>
    <lineage>
        <taxon>Bacteria</taxon>
        <taxon>Pseudomonadati</taxon>
        <taxon>Bacteroidota</taxon>
        <taxon>Chitinophagia</taxon>
        <taxon>Chitinophagales</taxon>
        <taxon>Chitinophagaceae</taxon>
        <taxon>Ferruginibacter</taxon>
    </lineage>
</organism>